<reference evidence="1 2" key="1">
    <citation type="journal article" date="2014" name="BMC Genomics">
        <title>Comparative genome sequencing reveals chemotype-specific gene clusters in the toxigenic black mold Stachybotrys.</title>
        <authorList>
            <person name="Semeiks J."/>
            <person name="Borek D."/>
            <person name="Otwinowski Z."/>
            <person name="Grishin N.V."/>
        </authorList>
    </citation>
    <scope>NUCLEOTIDE SEQUENCE [LARGE SCALE GENOMIC DNA]</scope>
    <source>
        <strain evidence="1 2">IBT 40285</strain>
    </source>
</reference>
<dbReference type="OrthoDB" id="5065823at2759"/>
<organism evidence="1 2">
    <name type="scientific">Stachybotrys chlorohalonatus (strain IBT 40285)</name>
    <dbReference type="NCBI Taxonomy" id="1283841"/>
    <lineage>
        <taxon>Eukaryota</taxon>
        <taxon>Fungi</taxon>
        <taxon>Dikarya</taxon>
        <taxon>Ascomycota</taxon>
        <taxon>Pezizomycotina</taxon>
        <taxon>Sordariomycetes</taxon>
        <taxon>Hypocreomycetidae</taxon>
        <taxon>Hypocreales</taxon>
        <taxon>Stachybotryaceae</taxon>
        <taxon>Stachybotrys</taxon>
    </lineage>
</organism>
<accession>A0A084QXB4</accession>
<protein>
    <submittedName>
        <fullName evidence="1">Uncharacterized protein</fullName>
    </submittedName>
</protein>
<dbReference type="Proteomes" id="UP000028524">
    <property type="component" value="Unassembled WGS sequence"/>
</dbReference>
<name>A0A084QXB4_STAC4</name>
<sequence length="67" mass="7892">VVQSLRQLLEQDFNKKIELIKAEFQLEFAKIRDRMAEEVTRAMAQIAQELSQVQDHLSQVYSKLEQT</sequence>
<evidence type="ECO:0000313" key="1">
    <source>
        <dbReference type="EMBL" id="KFA68599.1"/>
    </source>
</evidence>
<evidence type="ECO:0000313" key="2">
    <source>
        <dbReference type="Proteomes" id="UP000028524"/>
    </source>
</evidence>
<feature type="non-terminal residue" evidence="1">
    <location>
        <position position="1"/>
    </location>
</feature>
<gene>
    <name evidence="1" type="ORF">S40285_09467</name>
</gene>
<dbReference type="AlphaFoldDB" id="A0A084QXB4"/>
<dbReference type="HOGENOM" id="CLU_196955_0_0_1"/>
<dbReference type="EMBL" id="KL659797">
    <property type="protein sequence ID" value="KFA68599.1"/>
    <property type="molecule type" value="Genomic_DNA"/>
</dbReference>
<keyword evidence="2" id="KW-1185">Reference proteome</keyword>
<proteinExistence type="predicted"/>
<dbReference type="InParanoid" id="A0A084QXB4"/>